<dbReference type="STRING" id="576118.SAMN05216216_12813"/>
<dbReference type="SMART" id="SM01005">
    <property type="entry name" value="Ala_racemase_C"/>
    <property type="match status" value="1"/>
</dbReference>
<keyword evidence="2 4" id="KW-0663">Pyridoxal phosphate</keyword>
<evidence type="ECO:0000256" key="5">
    <source>
        <dbReference type="PIRSR" id="PIRSR600821-50"/>
    </source>
</evidence>
<comment type="function">
    <text evidence="4">Catalyzes the interconversion of L-alanine and D-alanine. May also act on other amino acids.</text>
</comment>
<dbReference type="AlphaFoldDB" id="A0A1G9HYT7"/>
<dbReference type="HAMAP" id="MF_01201">
    <property type="entry name" value="Ala_racemase"/>
    <property type="match status" value="1"/>
</dbReference>
<dbReference type="InterPro" id="IPR020622">
    <property type="entry name" value="Ala_racemase_pyridoxalP-BS"/>
</dbReference>
<comment type="pathway">
    <text evidence="4">Amino-acid biosynthesis; D-alanine biosynthesis; D-alanine from L-alanine: step 1/1.</text>
</comment>
<dbReference type="UniPathway" id="UPA00042">
    <property type="reaction ID" value="UER00497"/>
</dbReference>
<feature type="active site" description="Proton acceptor; specific for D-alanine" evidence="4">
    <location>
        <position position="39"/>
    </location>
</feature>
<dbReference type="Gene3D" id="3.20.20.10">
    <property type="entry name" value="Alanine racemase"/>
    <property type="match status" value="1"/>
</dbReference>
<organism evidence="8 9">
    <name type="scientific">Lacicoccus qingdaonensis</name>
    <dbReference type="NCBI Taxonomy" id="576118"/>
    <lineage>
        <taxon>Bacteria</taxon>
        <taxon>Bacillati</taxon>
        <taxon>Bacillota</taxon>
        <taxon>Bacilli</taxon>
        <taxon>Bacillales</taxon>
        <taxon>Salinicoccaceae</taxon>
        <taxon>Lacicoccus</taxon>
    </lineage>
</organism>
<dbReference type="EC" id="5.1.1.1" evidence="4"/>
<evidence type="ECO:0000256" key="4">
    <source>
        <dbReference type="HAMAP-Rule" id="MF_01201"/>
    </source>
</evidence>
<feature type="modified residue" description="N6-(pyridoxal phosphate)lysine" evidence="4 5">
    <location>
        <position position="39"/>
    </location>
</feature>
<dbReference type="RefSeq" id="WP_092987718.1">
    <property type="nucleotide sequence ID" value="NZ_FNFY01000028.1"/>
</dbReference>
<evidence type="ECO:0000256" key="1">
    <source>
        <dbReference type="ARBA" id="ARBA00001933"/>
    </source>
</evidence>
<dbReference type="GO" id="GO:0030632">
    <property type="term" value="P:D-alanine biosynthetic process"/>
    <property type="evidence" value="ECO:0007669"/>
    <property type="project" value="UniProtKB-UniRule"/>
</dbReference>
<feature type="binding site" evidence="4 6">
    <location>
        <position position="138"/>
    </location>
    <ligand>
        <name>substrate</name>
    </ligand>
</feature>
<dbReference type="Gene3D" id="2.40.37.10">
    <property type="entry name" value="Lyase, Ornithine Decarboxylase, Chain A, domain 1"/>
    <property type="match status" value="1"/>
</dbReference>
<proteinExistence type="inferred from homology"/>
<evidence type="ECO:0000259" key="7">
    <source>
        <dbReference type="SMART" id="SM01005"/>
    </source>
</evidence>
<dbReference type="PROSITE" id="PS00395">
    <property type="entry name" value="ALANINE_RACEMASE"/>
    <property type="match status" value="1"/>
</dbReference>
<dbReference type="GO" id="GO:0008784">
    <property type="term" value="F:alanine racemase activity"/>
    <property type="evidence" value="ECO:0007669"/>
    <property type="project" value="UniProtKB-UniRule"/>
</dbReference>
<dbReference type="Proteomes" id="UP000199008">
    <property type="component" value="Unassembled WGS sequence"/>
</dbReference>
<gene>
    <name evidence="8" type="ORF">SAMN05216216_12813</name>
</gene>
<dbReference type="EMBL" id="FNFY01000028">
    <property type="protein sequence ID" value="SDL18150.1"/>
    <property type="molecule type" value="Genomic_DNA"/>
</dbReference>
<dbReference type="PANTHER" id="PTHR30511:SF0">
    <property type="entry name" value="ALANINE RACEMASE, CATABOLIC-RELATED"/>
    <property type="match status" value="1"/>
</dbReference>
<dbReference type="PRINTS" id="PR00992">
    <property type="entry name" value="ALARACEMASE"/>
</dbReference>
<dbReference type="InterPro" id="IPR001608">
    <property type="entry name" value="Ala_racemase_N"/>
</dbReference>
<keyword evidence="9" id="KW-1185">Reference proteome</keyword>
<keyword evidence="3 4" id="KW-0413">Isomerase</keyword>
<dbReference type="GO" id="GO:0009252">
    <property type="term" value="P:peptidoglycan biosynthetic process"/>
    <property type="evidence" value="ECO:0007669"/>
    <property type="project" value="TreeGrafter"/>
</dbReference>
<dbReference type="InterPro" id="IPR009006">
    <property type="entry name" value="Ala_racemase/Decarboxylase_C"/>
</dbReference>
<sequence length="382" mass="42970">MSERYYRDTLVHVDLEAIHHNYKMIGGKHPDKTFIAVVKADGYGLGNNTVARYLSERGIGYFAVATLDEAIDLRMHGIKEKILVLGIISPEDINKAVQHRIAITAQGVDWVKRAKAHVDDKYEKEVWIHIKVNTGMNRYGTKDAGEIKEMIEEINSFDRFIYEGIFSHLTSADMDNDTARLEMDTFKDIISRVETPEYVHIQNSAGALCYDADFCNAMRIGISLYGYYPSPYVKSASSIDLKPAIDLTAKVAALHNLKPGESVSYGRTYTAQDDETIATLPIGYADGFIRARSGSKVEINGHQCPVVGRVCMDSIMVKVPADVKIGDQAYLISRNPDSLQSMDIYSEYTETIPYESLTLLSKRIPRYYQGEDVDFVYNEVLK</sequence>
<feature type="active site" description="Proton acceptor; specific for L-alanine" evidence="4">
    <location>
        <position position="265"/>
    </location>
</feature>
<protein>
    <recommendedName>
        <fullName evidence="4">Alanine racemase</fullName>
        <ecNumber evidence="4">5.1.1.1</ecNumber>
    </recommendedName>
</protein>
<reference evidence="9" key="1">
    <citation type="submission" date="2016-10" db="EMBL/GenBank/DDBJ databases">
        <authorList>
            <person name="Varghese N."/>
            <person name="Submissions S."/>
        </authorList>
    </citation>
    <scope>NUCLEOTIDE SEQUENCE [LARGE SCALE GENOMIC DNA]</scope>
    <source>
        <strain evidence="9">CGMCC 1.8895</strain>
    </source>
</reference>
<dbReference type="InterPro" id="IPR011079">
    <property type="entry name" value="Ala_racemase_C"/>
</dbReference>
<evidence type="ECO:0000256" key="3">
    <source>
        <dbReference type="ARBA" id="ARBA00023235"/>
    </source>
</evidence>
<feature type="domain" description="Alanine racemase C-terminal" evidence="7">
    <location>
        <begin position="244"/>
        <end position="369"/>
    </location>
</feature>
<dbReference type="FunFam" id="3.20.20.10:FF:000002">
    <property type="entry name" value="Alanine racemase"/>
    <property type="match status" value="1"/>
</dbReference>
<name>A0A1G9HYT7_9BACL</name>
<dbReference type="GO" id="GO:0005829">
    <property type="term" value="C:cytosol"/>
    <property type="evidence" value="ECO:0007669"/>
    <property type="project" value="TreeGrafter"/>
</dbReference>
<evidence type="ECO:0000256" key="6">
    <source>
        <dbReference type="PIRSR" id="PIRSR600821-52"/>
    </source>
</evidence>
<evidence type="ECO:0000313" key="8">
    <source>
        <dbReference type="EMBL" id="SDL18150.1"/>
    </source>
</evidence>
<dbReference type="SUPFAM" id="SSF51419">
    <property type="entry name" value="PLP-binding barrel"/>
    <property type="match status" value="1"/>
</dbReference>
<dbReference type="Pfam" id="PF01168">
    <property type="entry name" value="Ala_racemase_N"/>
    <property type="match status" value="1"/>
</dbReference>
<comment type="cofactor">
    <cofactor evidence="1 4 5">
        <name>pyridoxal 5'-phosphate</name>
        <dbReference type="ChEBI" id="CHEBI:597326"/>
    </cofactor>
</comment>
<accession>A0A1G9HYT7</accession>
<comment type="similarity">
    <text evidence="4">Belongs to the alanine racemase family.</text>
</comment>
<evidence type="ECO:0000256" key="2">
    <source>
        <dbReference type="ARBA" id="ARBA00022898"/>
    </source>
</evidence>
<dbReference type="InterPro" id="IPR000821">
    <property type="entry name" value="Ala_racemase"/>
</dbReference>
<dbReference type="InterPro" id="IPR029066">
    <property type="entry name" value="PLP-binding_barrel"/>
</dbReference>
<dbReference type="GO" id="GO:0030170">
    <property type="term" value="F:pyridoxal phosphate binding"/>
    <property type="evidence" value="ECO:0007669"/>
    <property type="project" value="UniProtKB-UniRule"/>
</dbReference>
<dbReference type="OrthoDB" id="9813814at2"/>
<dbReference type="PANTHER" id="PTHR30511">
    <property type="entry name" value="ALANINE RACEMASE"/>
    <property type="match status" value="1"/>
</dbReference>
<feature type="binding site" evidence="4 6">
    <location>
        <position position="312"/>
    </location>
    <ligand>
        <name>substrate</name>
    </ligand>
</feature>
<dbReference type="CDD" id="cd00430">
    <property type="entry name" value="PLPDE_III_AR"/>
    <property type="match status" value="1"/>
</dbReference>
<dbReference type="Pfam" id="PF00842">
    <property type="entry name" value="Ala_racemase_C"/>
    <property type="match status" value="1"/>
</dbReference>
<evidence type="ECO:0000313" key="9">
    <source>
        <dbReference type="Proteomes" id="UP000199008"/>
    </source>
</evidence>
<comment type="catalytic activity">
    <reaction evidence="4">
        <text>L-alanine = D-alanine</text>
        <dbReference type="Rhea" id="RHEA:20249"/>
        <dbReference type="ChEBI" id="CHEBI:57416"/>
        <dbReference type="ChEBI" id="CHEBI:57972"/>
        <dbReference type="EC" id="5.1.1.1"/>
    </reaction>
</comment>
<dbReference type="SUPFAM" id="SSF50621">
    <property type="entry name" value="Alanine racemase C-terminal domain-like"/>
    <property type="match status" value="1"/>
</dbReference>
<dbReference type="NCBIfam" id="TIGR00492">
    <property type="entry name" value="alr"/>
    <property type="match status" value="1"/>
</dbReference>